<keyword evidence="5" id="KW-0325">Glycoprotein</keyword>
<dbReference type="GeneID" id="108671284"/>
<dbReference type="SUPFAM" id="SSF57184">
    <property type="entry name" value="Growth factor receptor domain"/>
    <property type="match status" value="1"/>
</dbReference>
<protein>
    <submittedName>
        <fullName evidence="10">Uncharacterized protein LOC108671284 isoform X1</fullName>
    </submittedName>
</protein>
<feature type="region of interest" description="Disordered" evidence="6">
    <location>
        <begin position="160"/>
        <end position="230"/>
    </location>
</feature>
<dbReference type="RefSeq" id="XP_018014277.1">
    <property type="nucleotide sequence ID" value="XM_018158788.2"/>
</dbReference>
<dbReference type="PANTHER" id="PTHR46987">
    <property type="entry name" value="NEUROHYPOPHYSIAL HORMONES, N-TERMINAL DOMAIN CONTAINING PROTEIN"/>
    <property type="match status" value="1"/>
</dbReference>
<evidence type="ECO:0000259" key="8">
    <source>
        <dbReference type="Pfam" id="PF15913"/>
    </source>
</evidence>
<evidence type="ECO:0000256" key="4">
    <source>
        <dbReference type="ARBA" id="ARBA00023157"/>
    </source>
</evidence>
<dbReference type="Gene3D" id="2.10.220.10">
    <property type="entry name" value="Hormone Receptor, Insulin-like Growth Factor Receptor 1, Chain A, domain 2"/>
    <property type="match status" value="1"/>
</dbReference>
<keyword evidence="2" id="KW-0964">Secreted</keyword>
<feature type="compositionally biased region" description="Basic residues" evidence="6">
    <location>
        <begin position="455"/>
        <end position="468"/>
    </location>
</feature>
<dbReference type="InterPro" id="IPR051514">
    <property type="entry name" value="R-spondin"/>
</dbReference>
<evidence type="ECO:0000256" key="3">
    <source>
        <dbReference type="ARBA" id="ARBA00022729"/>
    </source>
</evidence>
<feature type="compositionally biased region" description="Low complexity" evidence="6">
    <location>
        <begin position="181"/>
        <end position="191"/>
    </location>
</feature>
<proteinExistence type="predicted"/>
<evidence type="ECO:0000256" key="6">
    <source>
        <dbReference type="SAM" id="MobiDB-lite"/>
    </source>
</evidence>
<evidence type="ECO:0000313" key="10">
    <source>
        <dbReference type="RefSeq" id="XP_018014277.1"/>
    </source>
</evidence>
<sequence>MRETRCVAMVVSQLLLLNHLLMGLAHNNYPIDSLHPNAIDGIYYSKHGVTKPFKSPVSYELVGAEESNGCSAGCSACSAVNGCLSCRAPYFLSLRREGARQLASCHKSCPAGFYKTRLDNYRVCARCFMPGCRVCRRADRCSVCEESFRKDLKSGLCVQPSDETSVSASSMPSTDLRMHQSSGFSLNSSSFRKLRLRRRKKGRKNSNARRRRLRGRGNRRLNNRRRKQMKLRKLRKLDPAENEVLVDTNLNLPLSLKGSTSLNHEKVTLSKRKNVYRGVNTAKWKRLERIRSRNELDYYGNGLDDPLSISPLQDSRRKILKWSKNPPQVSLARPSRHIKVGFRNAINLPKDGRHVIDNSNQTIHEKEVSLDSRQLGNPIRLDIEGTSKTNQVVLKSRKRATGFNSRSHRRNQFQSFQNFSMNNSTQNEGGVRVNRTKCRASGRNCELQSSSSARIGRRRMKARRRARRKIRAQGEILELSN</sequence>
<feature type="domain" description="R-spondin Fu-CRD" evidence="8">
    <location>
        <begin position="72"/>
        <end position="162"/>
    </location>
</feature>
<dbReference type="Proteomes" id="UP000694843">
    <property type="component" value="Unplaced"/>
</dbReference>
<gene>
    <name evidence="10" type="primary">LOC108671284</name>
</gene>
<organism evidence="9 10">
    <name type="scientific">Hyalella azteca</name>
    <name type="common">Amphipod</name>
    <dbReference type="NCBI Taxonomy" id="294128"/>
    <lineage>
        <taxon>Eukaryota</taxon>
        <taxon>Metazoa</taxon>
        <taxon>Ecdysozoa</taxon>
        <taxon>Arthropoda</taxon>
        <taxon>Crustacea</taxon>
        <taxon>Multicrustacea</taxon>
        <taxon>Malacostraca</taxon>
        <taxon>Eumalacostraca</taxon>
        <taxon>Peracarida</taxon>
        <taxon>Amphipoda</taxon>
        <taxon>Senticaudata</taxon>
        <taxon>Talitrida</taxon>
        <taxon>Talitroidea</taxon>
        <taxon>Hyalellidae</taxon>
        <taxon>Hyalella</taxon>
    </lineage>
</organism>
<feature type="compositionally biased region" description="Basic residues" evidence="6">
    <location>
        <begin position="192"/>
        <end position="230"/>
    </location>
</feature>
<evidence type="ECO:0000256" key="2">
    <source>
        <dbReference type="ARBA" id="ARBA00022525"/>
    </source>
</evidence>
<evidence type="ECO:0000256" key="5">
    <source>
        <dbReference type="ARBA" id="ARBA00023180"/>
    </source>
</evidence>
<dbReference type="OrthoDB" id="6376738at2759"/>
<keyword evidence="4" id="KW-1015">Disulfide bond</keyword>
<dbReference type="InterPro" id="IPR006212">
    <property type="entry name" value="Furin_repeat"/>
</dbReference>
<reference evidence="10" key="1">
    <citation type="submission" date="2025-08" db="UniProtKB">
        <authorList>
            <consortium name="RefSeq"/>
        </authorList>
    </citation>
    <scope>IDENTIFICATION</scope>
    <source>
        <tissue evidence="10">Whole organism</tissue>
    </source>
</reference>
<name>A0A8B7NKU9_HYAAZ</name>
<keyword evidence="3 7" id="KW-0732">Signal</keyword>
<feature type="region of interest" description="Disordered" evidence="6">
    <location>
        <begin position="442"/>
        <end position="468"/>
    </location>
</feature>
<dbReference type="PANTHER" id="PTHR46987:SF7">
    <property type="entry name" value="TNFR-CYS DOMAIN-CONTAINING PROTEIN"/>
    <property type="match status" value="1"/>
</dbReference>
<comment type="subcellular location">
    <subcellularLocation>
        <location evidence="1">Secreted</location>
    </subcellularLocation>
</comment>
<dbReference type="CDD" id="cd00064">
    <property type="entry name" value="FU"/>
    <property type="match status" value="1"/>
</dbReference>
<evidence type="ECO:0000313" key="9">
    <source>
        <dbReference type="Proteomes" id="UP000694843"/>
    </source>
</evidence>
<dbReference type="AlphaFoldDB" id="A0A8B7NKU9"/>
<accession>A0A8B7NKU9</accession>
<keyword evidence="9" id="KW-1185">Reference proteome</keyword>
<dbReference type="InterPro" id="IPR009030">
    <property type="entry name" value="Growth_fac_rcpt_cys_sf"/>
</dbReference>
<feature type="chain" id="PRO_5034578005" evidence="7">
    <location>
        <begin position="26"/>
        <end position="481"/>
    </location>
</feature>
<dbReference type="KEGG" id="hazt:108671284"/>
<feature type="signal peptide" evidence="7">
    <location>
        <begin position="1"/>
        <end position="25"/>
    </location>
</feature>
<feature type="compositionally biased region" description="Polar residues" evidence="6">
    <location>
        <begin position="161"/>
        <end position="173"/>
    </location>
</feature>
<dbReference type="InterPro" id="IPR043601">
    <property type="entry name" value="Rspo_Fu-CRD_dom"/>
</dbReference>
<evidence type="ECO:0000256" key="1">
    <source>
        <dbReference type="ARBA" id="ARBA00004613"/>
    </source>
</evidence>
<dbReference type="Pfam" id="PF15913">
    <property type="entry name" value="Furin-like_2"/>
    <property type="match status" value="1"/>
</dbReference>
<evidence type="ECO:0000256" key="7">
    <source>
        <dbReference type="SAM" id="SignalP"/>
    </source>
</evidence>
<dbReference type="GO" id="GO:0005576">
    <property type="term" value="C:extracellular region"/>
    <property type="evidence" value="ECO:0007669"/>
    <property type="project" value="UniProtKB-SubCell"/>
</dbReference>
<dbReference type="SMART" id="SM00261">
    <property type="entry name" value="FU"/>
    <property type="match status" value="2"/>
</dbReference>